<feature type="region of interest" description="Disordered" evidence="1">
    <location>
        <begin position="1"/>
        <end position="25"/>
    </location>
</feature>
<dbReference type="EMBL" id="PQXM01000172">
    <property type="protein sequence ID" value="TGO76125.1"/>
    <property type="molecule type" value="Genomic_DNA"/>
</dbReference>
<keyword evidence="3" id="KW-1185">Reference proteome</keyword>
<dbReference type="Proteomes" id="UP000297229">
    <property type="component" value="Unassembled WGS sequence"/>
</dbReference>
<evidence type="ECO:0000313" key="3">
    <source>
        <dbReference type="Proteomes" id="UP000297229"/>
    </source>
</evidence>
<evidence type="ECO:0000256" key="1">
    <source>
        <dbReference type="SAM" id="MobiDB-lite"/>
    </source>
</evidence>
<protein>
    <submittedName>
        <fullName evidence="2">Uncharacterized protein</fullName>
    </submittedName>
</protein>
<evidence type="ECO:0000313" key="2">
    <source>
        <dbReference type="EMBL" id="TGO76125.1"/>
    </source>
</evidence>
<organism evidence="2 3">
    <name type="scientific">Botrytis elliptica</name>
    <dbReference type="NCBI Taxonomy" id="278938"/>
    <lineage>
        <taxon>Eukaryota</taxon>
        <taxon>Fungi</taxon>
        <taxon>Dikarya</taxon>
        <taxon>Ascomycota</taxon>
        <taxon>Pezizomycotina</taxon>
        <taxon>Leotiomycetes</taxon>
        <taxon>Helotiales</taxon>
        <taxon>Sclerotiniaceae</taxon>
        <taxon>Botrytis</taxon>
    </lineage>
</organism>
<name>A0A4Z1JR86_9HELO</name>
<reference evidence="2 3" key="1">
    <citation type="submission" date="2017-12" db="EMBL/GenBank/DDBJ databases">
        <title>Comparative genomics of Botrytis spp.</title>
        <authorList>
            <person name="Valero-Jimenez C.A."/>
            <person name="Tapia P."/>
            <person name="Veloso J."/>
            <person name="Silva-Moreno E."/>
            <person name="Staats M."/>
            <person name="Valdes J.H."/>
            <person name="Van Kan J.A.L."/>
        </authorList>
    </citation>
    <scope>NUCLEOTIDE SEQUENCE [LARGE SCALE GENOMIC DNA]</scope>
    <source>
        <strain evidence="2 3">Be9601</strain>
    </source>
</reference>
<accession>A0A4Z1JR86</accession>
<comment type="caution">
    <text evidence="2">The sequence shown here is derived from an EMBL/GenBank/DDBJ whole genome shotgun (WGS) entry which is preliminary data.</text>
</comment>
<proteinExistence type="predicted"/>
<sequence>MVFLPSNLLKPKPRGSKVSPKEPILPDKANLTNAIANLPSNGDNEDHPTRLNDEAINAVTLMFRIPNNTVFAMSE</sequence>
<gene>
    <name evidence="2" type="ORF">BELL_0173g00120</name>
</gene>
<dbReference type="AlphaFoldDB" id="A0A4Z1JR86"/>